<dbReference type="Proteomes" id="UP000771797">
    <property type="component" value="Unassembled WGS sequence"/>
</dbReference>
<keyword evidence="1" id="KW-0732">Signal</keyword>
<gene>
    <name evidence="2" type="ORF">A6D6_03425</name>
</gene>
<evidence type="ECO:0000313" key="2">
    <source>
        <dbReference type="EMBL" id="KAF0804034.1"/>
    </source>
</evidence>
<comment type="caution">
    <text evidence="2">The sequence shown here is derived from an EMBL/GenBank/DDBJ whole genome shotgun (WGS) entry which is preliminary data.</text>
</comment>
<evidence type="ECO:0000313" key="3">
    <source>
        <dbReference type="Proteomes" id="UP000771797"/>
    </source>
</evidence>
<sequence>MNMLRDMERCWFLLGLLCLTALTQACVGNNNGNNSGQPPPMDTTMSSIEVNTADGVHPLTMADLEALKANLIEVLSEKKPEQDYGFLIGELRDHSAPMISEDGVARIGGWRLTEISGKPVFERQQMPRAPLMRFFHAPIALDKDGRWRVADVIIVKVRGR</sequence>
<dbReference type="PROSITE" id="PS51257">
    <property type="entry name" value="PROKAR_LIPOPROTEIN"/>
    <property type="match status" value="1"/>
</dbReference>
<proteinExistence type="predicted"/>
<keyword evidence="3" id="KW-1185">Reference proteome</keyword>
<reference evidence="2 3" key="1">
    <citation type="submission" date="2012-09" db="EMBL/GenBank/DDBJ databases">
        <title>Genome Sequence of alkane-degrading Bacterium Alcanivorax sp. 6-D-6.</title>
        <authorList>
            <person name="Lai Q."/>
            <person name="Shao Z."/>
        </authorList>
    </citation>
    <scope>NUCLEOTIDE SEQUENCE [LARGE SCALE GENOMIC DNA]</scope>
    <source>
        <strain evidence="2 3">6-D-6</strain>
    </source>
</reference>
<feature type="chain" id="PRO_5045788358" evidence="1">
    <location>
        <begin position="26"/>
        <end position="160"/>
    </location>
</feature>
<accession>A0ABQ6Y493</accession>
<evidence type="ECO:0000256" key="1">
    <source>
        <dbReference type="SAM" id="SignalP"/>
    </source>
</evidence>
<name>A0ABQ6Y493_9GAMM</name>
<organism evidence="2 3">
    <name type="scientific">Alcanivorax xiamenensis</name>
    <dbReference type="NCBI Taxonomy" id="1177156"/>
    <lineage>
        <taxon>Bacteria</taxon>
        <taxon>Pseudomonadati</taxon>
        <taxon>Pseudomonadota</taxon>
        <taxon>Gammaproteobacteria</taxon>
        <taxon>Oceanospirillales</taxon>
        <taxon>Alcanivoracaceae</taxon>
        <taxon>Alcanivorax</taxon>
    </lineage>
</organism>
<feature type="signal peptide" evidence="1">
    <location>
        <begin position="1"/>
        <end position="25"/>
    </location>
</feature>
<dbReference type="EMBL" id="AQPF01000040">
    <property type="protein sequence ID" value="KAF0804034.1"/>
    <property type="molecule type" value="Genomic_DNA"/>
</dbReference>
<protein>
    <submittedName>
        <fullName evidence="2">Uncharacterized protein</fullName>
    </submittedName>
</protein>